<dbReference type="EMBL" id="QQRQ01000019">
    <property type="protein sequence ID" value="RFT05999.1"/>
    <property type="molecule type" value="Genomic_DNA"/>
</dbReference>
<dbReference type="GeneID" id="97995999"/>
<name>A0A3E2B1V9_9FIRM</name>
<comment type="caution">
    <text evidence="1">The sequence shown here is derived from an EMBL/GenBank/DDBJ whole genome shotgun (WGS) entry which is preliminary data.</text>
</comment>
<keyword evidence="2" id="KW-1185">Reference proteome</keyword>
<reference evidence="1 2" key="1">
    <citation type="submission" date="2018-07" db="EMBL/GenBank/DDBJ databases">
        <title>GABA Modulating Bacteria of the Human Gut Microbiota.</title>
        <authorList>
            <person name="Strandwitz P."/>
            <person name="Kim K.H."/>
            <person name="Terekhova D."/>
            <person name="Liu J.K."/>
            <person name="Sharma A."/>
            <person name="Levering J."/>
            <person name="Mcdonald D."/>
            <person name="Dietrich D."/>
            <person name="Ramadhar T.R."/>
            <person name="Lekbua A."/>
            <person name="Mroue N."/>
            <person name="Liston C."/>
            <person name="Stewart E.J."/>
            <person name="Dubin M.J."/>
            <person name="Zengler K."/>
            <person name="Knight R."/>
            <person name="Gilbert J.A."/>
            <person name="Clardy J."/>
            <person name="Lewis K."/>
        </authorList>
    </citation>
    <scope>NUCLEOTIDE SEQUENCE [LARGE SCALE GENOMIC DNA]</scope>
    <source>
        <strain evidence="1 2">KLE1738</strain>
    </source>
</reference>
<protein>
    <recommendedName>
        <fullName evidence="3">DUF2007 domain-containing protein</fullName>
    </recommendedName>
</protein>
<organism evidence="1 2">
    <name type="scientific">Evtepia gabavorous</name>
    <dbReference type="NCBI Taxonomy" id="2211183"/>
    <lineage>
        <taxon>Bacteria</taxon>
        <taxon>Bacillati</taxon>
        <taxon>Bacillota</taxon>
        <taxon>Clostridia</taxon>
        <taxon>Eubacteriales</taxon>
        <taxon>Evtepia</taxon>
    </lineage>
</organism>
<dbReference type="Proteomes" id="UP000260649">
    <property type="component" value="Unassembled WGS sequence"/>
</dbReference>
<evidence type="ECO:0008006" key="3">
    <source>
        <dbReference type="Google" id="ProtNLM"/>
    </source>
</evidence>
<dbReference type="RefSeq" id="WP_117142579.1">
    <property type="nucleotide sequence ID" value="NZ_CAKXKJ010000011.1"/>
</dbReference>
<sequence length="83" mass="9563">MISIFNRAQLPPLFDPARRDSLCQALDQAGIEYTVKTVDRSSPSALNFGSRERGGTLLHQMEQNWYYLVYVKKSDWEAAQRLL</sequence>
<gene>
    <name evidence="1" type="ORF">DV520_09660</name>
</gene>
<dbReference type="OrthoDB" id="1734503at2"/>
<evidence type="ECO:0000313" key="2">
    <source>
        <dbReference type="Proteomes" id="UP000260649"/>
    </source>
</evidence>
<evidence type="ECO:0000313" key="1">
    <source>
        <dbReference type="EMBL" id="RFT05999.1"/>
    </source>
</evidence>
<dbReference type="AlphaFoldDB" id="A0A3E2B1V9"/>
<accession>A0A3E2B1V9</accession>
<proteinExistence type="predicted"/>